<evidence type="ECO:0000313" key="1">
    <source>
        <dbReference type="EMBL" id="KAF4746424.1"/>
    </source>
</evidence>
<organism evidence="1 2">
    <name type="scientific">Perkinsus olseni</name>
    <name type="common">Perkinsus atlanticus</name>
    <dbReference type="NCBI Taxonomy" id="32597"/>
    <lineage>
        <taxon>Eukaryota</taxon>
        <taxon>Sar</taxon>
        <taxon>Alveolata</taxon>
        <taxon>Perkinsozoa</taxon>
        <taxon>Perkinsea</taxon>
        <taxon>Perkinsida</taxon>
        <taxon>Perkinsidae</taxon>
        <taxon>Perkinsus</taxon>
    </lineage>
</organism>
<dbReference type="AlphaFoldDB" id="A0A7J6TM67"/>
<dbReference type="Proteomes" id="UP000553632">
    <property type="component" value="Unassembled WGS sequence"/>
</dbReference>
<accession>A0A7J6TM67</accession>
<keyword evidence="2" id="KW-1185">Reference proteome</keyword>
<proteinExistence type="predicted"/>
<evidence type="ECO:0000313" key="2">
    <source>
        <dbReference type="Proteomes" id="UP000553632"/>
    </source>
</evidence>
<protein>
    <submittedName>
        <fullName evidence="1">Uncharacterized protein</fullName>
    </submittedName>
</protein>
<reference evidence="1 2" key="1">
    <citation type="submission" date="2020-04" db="EMBL/GenBank/DDBJ databases">
        <title>Perkinsus olseni comparative genomics.</title>
        <authorList>
            <person name="Bogema D.R."/>
        </authorList>
    </citation>
    <scope>NUCLEOTIDE SEQUENCE [LARGE SCALE GENOMIC DNA]</scope>
    <source>
        <strain evidence="1 2">ATCC PRA-207</strain>
    </source>
</reference>
<dbReference type="EMBL" id="JABANO010009675">
    <property type="protein sequence ID" value="KAF4746424.1"/>
    <property type="molecule type" value="Genomic_DNA"/>
</dbReference>
<name>A0A7J6TM67_PEROL</name>
<gene>
    <name evidence="1" type="ORF">FOZ63_029336</name>
</gene>
<sequence length="351" mass="40039">MAVFQLPHHFEALRCMAIERLWDGQQGREPMHDLMGDIMEHCRKPALTLDCPTEEILIDKCPIHEFVFIDGGIVYKVCRDDDDDEGGGKCLQLRTVDIDADSPTKQSTLCTDASKEYNWECYHDEDTRQLYVLYNNGRRLLKHVMMSGMTERPVSIPHLAAPRHQLAGMIVVGDSLYVAMHLLDEEHSIPERVEVFFVQLTRCQEVRLLYAVDGEDGYIIASFVGFLPVSCQPRAVDFRYQLGGIWHSVRIEVIRPASPMLFSTRKDDETEPVEVSGILVQCTPGLGSLLIEEENRYVIRHPRGLRAVAAIDNGGNEIPWGSPIIFGRWTFTSFRRNGPRHSVLRHHPYLL</sequence>
<comment type="caution">
    <text evidence="1">The sequence shown here is derived from an EMBL/GenBank/DDBJ whole genome shotgun (WGS) entry which is preliminary data.</text>
</comment>